<feature type="chain" id="PRO_5041920835" description="Secreted protein" evidence="1">
    <location>
        <begin position="26"/>
        <end position="70"/>
    </location>
</feature>
<comment type="caution">
    <text evidence="2">The sequence shown here is derived from an EMBL/GenBank/DDBJ whole genome shotgun (WGS) entry which is preliminary data.</text>
</comment>
<accession>A0AAD3XMH8</accession>
<protein>
    <recommendedName>
        <fullName evidence="4">Secreted protein</fullName>
    </recommendedName>
</protein>
<dbReference type="Proteomes" id="UP001279734">
    <property type="component" value="Unassembled WGS sequence"/>
</dbReference>
<evidence type="ECO:0000313" key="2">
    <source>
        <dbReference type="EMBL" id="GMH10183.1"/>
    </source>
</evidence>
<keyword evidence="3" id="KW-1185">Reference proteome</keyword>
<reference evidence="2" key="1">
    <citation type="submission" date="2023-05" db="EMBL/GenBank/DDBJ databases">
        <title>Nepenthes gracilis genome sequencing.</title>
        <authorList>
            <person name="Fukushima K."/>
        </authorList>
    </citation>
    <scope>NUCLEOTIDE SEQUENCE</scope>
    <source>
        <strain evidence="2">SING2019-196</strain>
    </source>
</reference>
<dbReference type="AlphaFoldDB" id="A0AAD3XMH8"/>
<keyword evidence="1" id="KW-0732">Signal</keyword>
<sequence>MVSVSGPSTPLTSLQFCILLQGTAAYACSVSWSPRSEAHLRIIFGAATASNRRCYCRRRRLLSPWRLVAD</sequence>
<organism evidence="2 3">
    <name type="scientific">Nepenthes gracilis</name>
    <name type="common">Slender pitcher plant</name>
    <dbReference type="NCBI Taxonomy" id="150966"/>
    <lineage>
        <taxon>Eukaryota</taxon>
        <taxon>Viridiplantae</taxon>
        <taxon>Streptophyta</taxon>
        <taxon>Embryophyta</taxon>
        <taxon>Tracheophyta</taxon>
        <taxon>Spermatophyta</taxon>
        <taxon>Magnoliopsida</taxon>
        <taxon>eudicotyledons</taxon>
        <taxon>Gunneridae</taxon>
        <taxon>Pentapetalae</taxon>
        <taxon>Caryophyllales</taxon>
        <taxon>Nepenthaceae</taxon>
        <taxon>Nepenthes</taxon>
    </lineage>
</organism>
<feature type="signal peptide" evidence="1">
    <location>
        <begin position="1"/>
        <end position="25"/>
    </location>
</feature>
<evidence type="ECO:0000313" key="3">
    <source>
        <dbReference type="Proteomes" id="UP001279734"/>
    </source>
</evidence>
<gene>
    <name evidence="2" type="ORF">Nepgr_012024</name>
</gene>
<dbReference type="EMBL" id="BSYO01000009">
    <property type="protein sequence ID" value="GMH10183.1"/>
    <property type="molecule type" value="Genomic_DNA"/>
</dbReference>
<proteinExistence type="predicted"/>
<evidence type="ECO:0000256" key="1">
    <source>
        <dbReference type="SAM" id="SignalP"/>
    </source>
</evidence>
<evidence type="ECO:0008006" key="4">
    <source>
        <dbReference type="Google" id="ProtNLM"/>
    </source>
</evidence>
<name>A0AAD3XMH8_NEPGR</name>